<keyword evidence="6 8" id="KW-0472">Membrane</keyword>
<sequence length="899" mass="97636">MFKKENYLMLVLVIGFGIFNTNLIAQDDAEDDVEEVVVTGSRIATSEFTGAQPVVVIDQEDIARTAELGIAEVLRELPINIAGSFFERSGSSAGSQAQLSLRGLGAGRTLVLIDGRRIPSSPKLGGESANINTIPTAAVERVEILADGASAVYGSDAIGGVVNIITKKGFDGMIISGRVGDPDLPGGEEEAFSVVGGITGDDSNLTWTYEHSQRDIVYLTDRDYNAGRAPTSDDWFTGFSISTFAWNYILREDDPANGLVAGQWLPAAECAGDDRFVGGGKTYTLGSAPTGGLDYNYLCSFDYTQIMAQAAGKKNDFLTVNYDKQINDDMSAYAQIVVSRQETFGRYAPPAAFINPYPAGLATARIPAQADGTPERVVTINVPTQLRKRFIEIGPRASEDTDWTGNVVMGFSGTVMDDYTWDLSMQWHLADFLTFDCCYLQKPEYTQAAEGFKDDGYFTVNGTKYYSLFDPEVVAYYSSSPNVKSKSQFRSLEYTFGGPLNIVPNTDFILGVQDAEYLYENTYDKQSEIGNVGGSSGNSDGTGREYTAYFYESKTGLMDGAAEIDVAVRYDDYSDFGTNTSYTVKGIWEVMDGLTLRASTGTGFRAPGLGDLVANTSFSADYHTDYVKCNAKGIAREDCPEEQVNTYISANPNLGPEESESMNVGVVYSAGNHSVAVDFFNTEIDGIITAVTVQDYIDASLLGPSYVAQLESQGAYCTRVGTQADAPLNECFRGPINGNETSVSGTDIKYSGLFETGVGDFDVNFSAVVMDESESEAFFNGPVVNFVGLTSIPEFRYTVDVGHTLQAVPNLYMSLQYEYIDEIADTTDANYKATSMVDDFDQVNLRAVYTVPGMENLSVSVAVRNLTKEDPPLTQSGTYNRLLHTDMGMQTFVGFTLEL</sequence>
<evidence type="ECO:0000313" key="12">
    <source>
        <dbReference type="EMBL" id="EJP72113.1"/>
    </source>
</evidence>
<evidence type="ECO:0000256" key="6">
    <source>
        <dbReference type="ARBA" id="ARBA00023136"/>
    </source>
</evidence>
<keyword evidence="7 8" id="KW-0998">Cell outer membrane</keyword>
<keyword evidence="12" id="KW-0675">Receptor</keyword>
<dbReference type="InterPro" id="IPR037066">
    <property type="entry name" value="Plug_dom_sf"/>
</dbReference>
<comment type="subcellular location">
    <subcellularLocation>
        <location evidence="1 8">Cell outer membrane</location>
        <topology evidence="1 8">Multi-pass membrane protein</topology>
    </subcellularLocation>
</comment>
<dbReference type="EMBL" id="JH611156">
    <property type="protein sequence ID" value="EJP72113.1"/>
    <property type="molecule type" value="Genomic_DNA"/>
</dbReference>
<dbReference type="AlphaFoldDB" id="J5K909"/>
<reference evidence="12 13" key="1">
    <citation type="journal article" date="2012" name="ISME J.">
        <title>Genomic insights to SAR86, an abundant and uncultivated marine bacterial lineage.</title>
        <authorList>
            <person name="Dupont C.L."/>
            <person name="Rusch D.B."/>
            <person name="Yooseph S."/>
            <person name="Lombardo M.J."/>
            <person name="Richter R.A."/>
            <person name="Valas R."/>
            <person name="Novotny M."/>
            <person name="Yee-Greenbaum J."/>
            <person name="Selengut J.D."/>
            <person name="Haft D.H."/>
            <person name="Halpern A.L."/>
            <person name="Lasken R.S."/>
            <person name="Nealson K."/>
            <person name="Friedman R."/>
            <person name="Venter J.C."/>
        </authorList>
    </citation>
    <scope>NUCLEOTIDE SEQUENCE [LARGE SCALE GENOMIC DNA]</scope>
</reference>
<protein>
    <submittedName>
        <fullName evidence="12">TonB-dependent receptor</fullName>
    </submittedName>
</protein>
<dbReference type="SUPFAM" id="SSF56935">
    <property type="entry name" value="Porins"/>
    <property type="match status" value="1"/>
</dbReference>
<keyword evidence="4 8" id="KW-0812">Transmembrane</keyword>
<dbReference type="PANTHER" id="PTHR47234">
    <property type="match status" value="1"/>
</dbReference>
<dbReference type="InterPro" id="IPR036942">
    <property type="entry name" value="Beta-barrel_TonB_sf"/>
</dbReference>
<evidence type="ECO:0000256" key="3">
    <source>
        <dbReference type="ARBA" id="ARBA00022452"/>
    </source>
</evidence>
<evidence type="ECO:0000259" key="10">
    <source>
        <dbReference type="Pfam" id="PF00593"/>
    </source>
</evidence>
<evidence type="ECO:0000256" key="5">
    <source>
        <dbReference type="ARBA" id="ARBA00023077"/>
    </source>
</evidence>
<evidence type="ECO:0000313" key="13">
    <source>
        <dbReference type="Proteomes" id="UP000010305"/>
    </source>
</evidence>
<dbReference type="GO" id="GO:0009279">
    <property type="term" value="C:cell outer membrane"/>
    <property type="evidence" value="ECO:0007669"/>
    <property type="project" value="UniProtKB-SubCell"/>
</dbReference>
<evidence type="ECO:0000256" key="8">
    <source>
        <dbReference type="PROSITE-ProRule" id="PRU01360"/>
    </source>
</evidence>
<dbReference type="STRING" id="1123866.NT01SARS_0602"/>
<keyword evidence="2 8" id="KW-0813">Transport</keyword>
<dbReference type="InterPro" id="IPR012910">
    <property type="entry name" value="Plug_dom"/>
</dbReference>
<dbReference type="Gene3D" id="2.170.130.10">
    <property type="entry name" value="TonB-dependent receptor, plug domain"/>
    <property type="match status" value="1"/>
</dbReference>
<dbReference type="InterPro" id="IPR039426">
    <property type="entry name" value="TonB-dep_rcpt-like"/>
</dbReference>
<dbReference type="Proteomes" id="UP000010305">
    <property type="component" value="Unassembled WGS sequence"/>
</dbReference>
<evidence type="ECO:0000256" key="9">
    <source>
        <dbReference type="RuleBase" id="RU003357"/>
    </source>
</evidence>
<evidence type="ECO:0000256" key="1">
    <source>
        <dbReference type="ARBA" id="ARBA00004571"/>
    </source>
</evidence>
<evidence type="ECO:0000256" key="4">
    <source>
        <dbReference type="ARBA" id="ARBA00022692"/>
    </source>
</evidence>
<dbReference type="Pfam" id="PF07715">
    <property type="entry name" value="Plug"/>
    <property type="match status" value="1"/>
</dbReference>
<evidence type="ECO:0000256" key="7">
    <source>
        <dbReference type="ARBA" id="ARBA00023237"/>
    </source>
</evidence>
<feature type="domain" description="TonB-dependent receptor-like beta-barrel" evidence="10">
    <location>
        <begin position="452"/>
        <end position="866"/>
    </location>
</feature>
<comment type="similarity">
    <text evidence="8 9">Belongs to the TonB-dependent receptor family.</text>
</comment>
<dbReference type="Gene3D" id="2.40.170.20">
    <property type="entry name" value="TonB-dependent receptor, beta-barrel domain"/>
    <property type="match status" value="1"/>
</dbReference>
<dbReference type="InterPro" id="IPR000531">
    <property type="entry name" value="Beta-barrel_TonB"/>
</dbReference>
<organism evidence="12 13">
    <name type="scientific">SAR86 cluster bacterium SAR86A</name>
    <dbReference type="NCBI Taxonomy" id="1123866"/>
    <lineage>
        <taxon>Bacteria</taxon>
        <taxon>Pseudomonadati</taxon>
        <taxon>Pseudomonadota</taxon>
        <taxon>Gammaproteobacteria</taxon>
        <taxon>SAR86 cluster</taxon>
    </lineage>
</organism>
<proteinExistence type="inferred from homology"/>
<gene>
    <name evidence="12" type="ORF">NT01SARS_0602</name>
</gene>
<keyword evidence="3 8" id="KW-1134">Transmembrane beta strand</keyword>
<dbReference type="PANTHER" id="PTHR47234:SF2">
    <property type="entry name" value="TONB-DEPENDENT RECEPTOR"/>
    <property type="match status" value="1"/>
</dbReference>
<accession>J5K909</accession>
<keyword evidence="5 9" id="KW-0798">TonB box</keyword>
<feature type="domain" description="TonB-dependent receptor plug" evidence="11">
    <location>
        <begin position="51"/>
        <end position="161"/>
    </location>
</feature>
<name>J5K909_9GAMM</name>
<dbReference type="PROSITE" id="PS52016">
    <property type="entry name" value="TONB_DEPENDENT_REC_3"/>
    <property type="match status" value="1"/>
</dbReference>
<dbReference type="Pfam" id="PF00593">
    <property type="entry name" value="TonB_dep_Rec_b-barrel"/>
    <property type="match status" value="1"/>
</dbReference>
<dbReference type="HOGENOM" id="CLU_010745_0_1_6"/>
<evidence type="ECO:0000259" key="11">
    <source>
        <dbReference type="Pfam" id="PF07715"/>
    </source>
</evidence>
<evidence type="ECO:0000256" key="2">
    <source>
        <dbReference type="ARBA" id="ARBA00022448"/>
    </source>
</evidence>